<accession>A0ACC2IMI5</accession>
<reference evidence="1" key="1">
    <citation type="submission" date="2022-11" db="EMBL/GenBank/DDBJ databases">
        <title>Genome Sequence of Boeremia exigua.</title>
        <authorList>
            <person name="Buettner E."/>
        </authorList>
    </citation>
    <scope>NUCLEOTIDE SEQUENCE</scope>
    <source>
        <strain evidence="1">CU02</strain>
    </source>
</reference>
<name>A0ACC2IMI5_9PLEO</name>
<dbReference type="Proteomes" id="UP001153331">
    <property type="component" value="Unassembled WGS sequence"/>
</dbReference>
<evidence type="ECO:0000313" key="2">
    <source>
        <dbReference type="Proteomes" id="UP001153331"/>
    </source>
</evidence>
<protein>
    <submittedName>
        <fullName evidence="1">Uncharacterized protein</fullName>
    </submittedName>
</protein>
<comment type="caution">
    <text evidence="1">The sequence shown here is derived from an EMBL/GenBank/DDBJ whole genome shotgun (WGS) entry which is preliminary data.</text>
</comment>
<dbReference type="EMBL" id="JAPHNI010000096">
    <property type="protein sequence ID" value="KAJ8116392.1"/>
    <property type="molecule type" value="Genomic_DNA"/>
</dbReference>
<proteinExistence type="predicted"/>
<evidence type="ECO:0000313" key="1">
    <source>
        <dbReference type="EMBL" id="KAJ8116392.1"/>
    </source>
</evidence>
<keyword evidence="2" id="KW-1185">Reference proteome</keyword>
<sequence>MSDTVVCLSNESGLAGTPRMEIEAASFAQYSVSSSTRRIDPNRRRTMKADGTAANNDRVEVGPTPLAFAEWKRLGLQVPNLPTMREYRLGRIREQLNLRKLGGILMFDPLNIRYATDSTNMQLWIAHNPARACFISATGHMVLWDFHGCGHLSAHLPLINEIRTGASFFYFECGERTDEHAARFCAQVDELLHKHAGNNRRLAVDRIEIAGLRALDNLGVEVCNGQAVTELARTIKGPDEILAMRCAVAACEAAINEMRLAMRAGATENDVWAALHSGNIRRGGEWIESRILSSGPRTNPWYQESGPRVLSDGDLVSFDTDLIGVYGICVDVSRSWICGNLEPTTEQKRLYRIAHEHITTNMALVKPGISFSELTQKGHRLPESCRAQRYSVMFHGVGLCDEYPCIRYPEDAEAHCYDGELQAGMVLCVEAYVGEVGGVDGIKLENQLLVTDTGCELMTHYPFEESFLRD</sequence>
<gene>
    <name evidence="1" type="ORF">OPT61_g2167</name>
</gene>
<organism evidence="1 2">
    <name type="scientific">Boeremia exigua</name>
    <dbReference type="NCBI Taxonomy" id="749465"/>
    <lineage>
        <taxon>Eukaryota</taxon>
        <taxon>Fungi</taxon>
        <taxon>Dikarya</taxon>
        <taxon>Ascomycota</taxon>
        <taxon>Pezizomycotina</taxon>
        <taxon>Dothideomycetes</taxon>
        <taxon>Pleosporomycetidae</taxon>
        <taxon>Pleosporales</taxon>
        <taxon>Pleosporineae</taxon>
        <taxon>Didymellaceae</taxon>
        <taxon>Boeremia</taxon>
    </lineage>
</organism>